<reference evidence="2 3" key="2">
    <citation type="submission" date="2024-05" db="EMBL/GenBank/DDBJ databases">
        <authorList>
            <person name="Chen Y."/>
            <person name="Shah S."/>
            <person name="Dougan E. K."/>
            <person name="Thang M."/>
            <person name="Chan C."/>
        </authorList>
    </citation>
    <scope>NUCLEOTIDE SEQUENCE [LARGE SCALE GENOMIC DNA]</scope>
</reference>
<organism evidence="1">
    <name type="scientific">Cladocopium goreaui</name>
    <dbReference type="NCBI Taxonomy" id="2562237"/>
    <lineage>
        <taxon>Eukaryota</taxon>
        <taxon>Sar</taxon>
        <taxon>Alveolata</taxon>
        <taxon>Dinophyceae</taxon>
        <taxon>Suessiales</taxon>
        <taxon>Symbiodiniaceae</taxon>
        <taxon>Cladocopium</taxon>
    </lineage>
</organism>
<dbReference type="EMBL" id="CAMXCT020001657">
    <property type="protein sequence ID" value="CAL1145350.1"/>
    <property type="molecule type" value="Genomic_DNA"/>
</dbReference>
<proteinExistence type="predicted"/>
<name>A0A9P1CI87_9DINO</name>
<dbReference type="EMBL" id="CAMXCT010001657">
    <property type="protein sequence ID" value="CAI3991975.1"/>
    <property type="molecule type" value="Genomic_DNA"/>
</dbReference>
<gene>
    <name evidence="1" type="ORF">C1SCF055_LOCUS18836</name>
</gene>
<evidence type="ECO:0000313" key="2">
    <source>
        <dbReference type="EMBL" id="CAL4779287.1"/>
    </source>
</evidence>
<protein>
    <submittedName>
        <fullName evidence="1">Uncharacterized protein</fullName>
    </submittedName>
</protein>
<comment type="caution">
    <text evidence="1">The sequence shown here is derived from an EMBL/GenBank/DDBJ whole genome shotgun (WGS) entry which is preliminary data.</text>
</comment>
<dbReference type="AlphaFoldDB" id="A0A9P1CI87"/>
<accession>A0A9P1CI87</accession>
<sequence>MISRECRVNKTAGRGGTPWIGVSWQWAGGSRCIHNVFGITWRRDKSQVDNDFPFLHAPQHRRTWGVTSAPRGYIAAFVALLAALAAGYSAEGSCRCQQVSSHHRTLLPHDGQWSMRFSHPVGETAIDSWGCFA</sequence>
<evidence type="ECO:0000313" key="3">
    <source>
        <dbReference type="Proteomes" id="UP001152797"/>
    </source>
</evidence>
<dbReference type="Proteomes" id="UP001152797">
    <property type="component" value="Unassembled WGS sequence"/>
</dbReference>
<dbReference type="EMBL" id="CAMXCT030001657">
    <property type="protein sequence ID" value="CAL4779287.1"/>
    <property type="molecule type" value="Genomic_DNA"/>
</dbReference>
<reference evidence="1" key="1">
    <citation type="submission" date="2022-10" db="EMBL/GenBank/DDBJ databases">
        <authorList>
            <person name="Chen Y."/>
            <person name="Dougan E. K."/>
            <person name="Chan C."/>
            <person name="Rhodes N."/>
            <person name="Thang M."/>
        </authorList>
    </citation>
    <scope>NUCLEOTIDE SEQUENCE</scope>
</reference>
<evidence type="ECO:0000313" key="1">
    <source>
        <dbReference type="EMBL" id="CAI3991975.1"/>
    </source>
</evidence>
<keyword evidence="3" id="KW-1185">Reference proteome</keyword>